<dbReference type="Gene3D" id="6.10.250.2940">
    <property type="match status" value="1"/>
</dbReference>
<dbReference type="InterPro" id="IPR038120">
    <property type="entry name" value="Rpb1_funnel_sf"/>
</dbReference>
<sequence>SSVNAMEMSCLLGQQELEGKRPPMMPTGRTAVKTARIGYLQRCLMKHFEGLVVNYDLTVRDSDGSVIQIQYGEDGLAVEKCTYLKEEYYPFLIANQSTILRQDE</sequence>
<dbReference type="Gene3D" id="6.20.50.80">
    <property type="match status" value="1"/>
</dbReference>
<protein>
    <recommendedName>
        <fullName evidence="2">DNA-directed RNA polymerase</fullName>
        <ecNumber evidence="2">2.7.7.6</ecNumber>
    </recommendedName>
</protein>
<name>A0A820GYA1_9BILA</name>
<dbReference type="Pfam" id="PF04998">
    <property type="entry name" value="RNA_pol_Rpb1_5"/>
    <property type="match status" value="1"/>
</dbReference>
<evidence type="ECO:0000313" key="9">
    <source>
        <dbReference type="Proteomes" id="UP000663836"/>
    </source>
</evidence>
<dbReference type="EC" id="2.7.7.6" evidence="2"/>
<dbReference type="Proteomes" id="UP000663836">
    <property type="component" value="Unassembled WGS sequence"/>
</dbReference>
<evidence type="ECO:0000313" key="8">
    <source>
        <dbReference type="EMBL" id="CAF4282594.1"/>
    </source>
</evidence>
<evidence type="ECO:0000256" key="1">
    <source>
        <dbReference type="ARBA" id="ARBA00006460"/>
    </source>
</evidence>
<dbReference type="Gene3D" id="1.10.132.30">
    <property type="match status" value="1"/>
</dbReference>
<dbReference type="GO" id="GO:0005736">
    <property type="term" value="C:RNA polymerase I complex"/>
    <property type="evidence" value="ECO:0007669"/>
    <property type="project" value="TreeGrafter"/>
</dbReference>
<dbReference type="AlphaFoldDB" id="A0A820GYA1"/>
<dbReference type="EMBL" id="CAJOBD010030502">
    <property type="protein sequence ID" value="CAF4282594.1"/>
    <property type="molecule type" value="Genomic_DNA"/>
</dbReference>
<evidence type="ECO:0000259" key="7">
    <source>
        <dbReference type="Pfam" id="PF04998"/>
    </source>
</evidence>
<dbReference type="GO" id="GO:0003677">
    <property type="term" value="F:DNA binding"/>
    <property type="evidence" value="ECO:0007669"/>
    <property type="project" value="InterPro"/>
</dbReference>
<accession>A0A820GYA1</accession>
<evidence type="ECO:0000256" key="5">
    <source>
        <dbReference type="ARBA" id="ARBA00022695"/>
    </source>
</evidence>
<comment type="similarity">
    <text evidence="1">Belongs to the RNA polymerase beta' chain family.</text>
</comment>
<gene>
    <name evidence="8" type="ORF">JBS370_LOCUS39800</name>
</gene>
<keyword evidence="4" id="KW-0808">Transferase</keyword>
<organism evidence="8 9">
    <name type="scientific">Rotaria sordida</name>
    <dbReference type="NCBI Taxonomy" id="392033"/>
    <lineage>
        <taxon>Eukaryota</taxon>
        <taxon>Metazoa</taxon>
        <taxon>Spiralia</taxon>
        <taxon>Gnathifera</taxon>
        <taxon>Rotifera</taxon>
        <taxon>Eurotatoria</taxon>
        <taxon>Bdelloidea</taxon>
        <taxon>Philodinida</taxon>
        <taxon>Philodinidae</taxon>
        <taxon>Rotaria</taxon>
    </lineage>
</organism>
<dbReference type="SUPFAM" id="SSF64484">
    <property type="entry name" value="beta and beta-prime subunits of DNA dependent RNA-polymerase"/>
    <property type="match status" value="1"/>
</dbReference>
<reference evidence="8" key="1">
    <citation type="submission" date="2021-02" db="EMBL/GenBank/DDBJ databases">
        <authorList>
            <person name="Nowell W R."/>
        </authorList>
    </citation>
    <scope>NUCLEOTIDE SEQUENCE</scope>
</reference>
<feature type="non-terminal residue" evidence="8">
    <location>
        <position position="1"/>
    </location>
</feature>
<dbReference type="GO" id="GO:0003899">
    <property type="term" value="F:DNA-directed RNA polymerase activity"/>
    <property type="evidence" value="ECO:0007669"/>
    <property type="project" value="UniProtKB-EC"/>
</dbReference>
<dbReference type="GO" id="GO:0006351">
    <property type="term" value="P:DNA-templated transcription"/>
    <property type="evidence" value="ECO:0007669"/>
    <property type="project" value="InterPro"/>
</dbReference>
<dbReference type="InterPro" id="IPR045867">
    <property type="entry name" value="DNA-dir_RpoC_beta_prime"/>
</dbReference>
<evidence type="ECO:0000256" key="4">
    <source>
        <dbReference type="ARBA" id="ARBA00022679"/>
    </source>
</evidence>
<dbReference type="PANTHER" id="PTHR19376:SF11">
    <property type="entry name" value="DNA-DIRECTED RNA POLYMERASE I SUBUNIT RPA1"/>
    <property type="match status" value="1"/>
</dbReference>
<comment type="caution">
    <text evidence="8">The sequence shown here is derived from an EMBL/GenBank/DDBJ whole genome shotgun (WGS) entry which is preliminary data.</text>
</comment>
<feature type="non-terminal residue" evidence="8">
    <location>
        <position position="104"/>
    </location>
</feature>
<feature type="domain" description="RNA polymerase Rpb1" evidence="7">
    <location>
        <begin position="30"/>
        <end position="76"/>
    </location>
</feature>
<dbReference type="InterPro" id="IPR007081">
    <property type="entry name" value="RNA_pol_Rpb1_5"/>
</dbReference>
<keyword evidence="3" id="KW-0240">DNA-directed RNA polymerase</keyword>
<evidence type="ECO:0000256" key="2">
    <source>
        <dbReference type="ARBA" id="ARBA00012418"/>
    </source>
</evidence>
<keyword evidence="5" id="KW-0548">Nucleotidyltransferase</keyword>
<evidence type="ECO:0000256" key="3">
    <source>
        <dbReference type="ARBA" id="ARBA00022478"/>
    </source>
</evidence>
<keyword evidence="6" id="KW-0804">Transcription</keyword>
<dbReference type="PANTHER" id="PTHR19376">
    <property type="entry name" value="DNA-DIRECTED RNA POLYMERASE"/>
    <property type="match status" value="1"/>
</dbReference>
<evidence type="ECO:0000256" key="6">
    <source>
        <dbReference type="ARBA" id="ARBA00023163"/>
    </source>
</evidence>
<proteinExistence type="inferred from homology"/>